<keyword evidence="2" id="KW-1185">Reference proteome</keyword>
<sequence>MKIPCGAFDIVYISNENTLAVTSGESEKQCLTIINLERKEIKKTISLSSDNYGIVLKDNRLIYSAFNKGIRMINLYDEALGDIVREEMASEGYIATFKDNIYHTNRLTNTVTCYNLQGGIQWTFQNEIVLNNPLGIDVDNDGNVYVVGYYTHNVVVISPDGQRHKVLAASDGIDRPIALRYCRYKN</sequence>
<organism evidence="1 2">
    <name type="scientific">Mytilus coruscus</name>
    <name type="common">Sea mussel</name>
    <dbReference type="NCBI Taxonomy" id="42192"/>
    <lineage>
        <taxon>Eukaryota</taxon>
        <taxon>Metazoa</taxon>
        <taxon>Spiralia</taxon>
        <taxon>Lophotrochozoa</taxon>
        <taxon>Mollusca</taxon>
        <taxon>Bivalvia</taxon>
        <taxon>Autobranchia</taxon>
        <taxon>Pteriomorphia</taxon>
        <taxon>Mytilida</taxon>
        <taxon>Mytiloidea</taxon>
        <taxon>Mytilidae</taxon>
        <taxon>Mytilinae</taxon>
        <taxon>Mytilus</taxon>
    </lineage>
</organism>
<proteinExistence type="predicted"/>
<accession>A0A6J8BQ67</accession>
<dbReference type="Gene3D" id="2.120.10.30">
    <property type="entry name" value="TolB, C-terminal domain"/>
    <property type="match status" value="1"/>
</dbReference>
<dbReference type="AlphaFoldDB" id="A0A6J8BQ67"/>
<dbReference type="OrthoDB" id="10409632at2759"/>
<gene>
    <name evidence="1" type="ORF">MCOR_21577</name>
</gene>
<dbReference type="EMBL" id="CACVKT020003839">
    <property type="protein sequence ID" value="CAC5386098.1"/>
    <property type="molecule type" value="Genomic_DNA"/>
</dbReference>
<evidence type="ECO:0000313" key="2">
    <source>
        <dbReference type="Proteomes" id="UP000507470"/>
    </source>
</evidence>
<dbReference type="SUPFAM" id="SSF63825">
    <property type="entry name" value="YWTD domain"/>
    <property type="match status" value="1"/>
</dbReference>
<evidence type="ECO:0008006" key="3">
    <source>
        <dbReference type="Google" id="ProtNLM"/>
    </source>
</evidence>
<evidence type="ECO:0000313" key="1">
    <source>
        <dbReference type="EMBL" id="CAC5386098.1"/>
    </source>
</evidence>
<protein>
    <recommendedName>
        <fullName evidence="3">TRIM2_3</fullName>
    </recommendedName>
</protein>
<dbReference type="Proteomes" id="UP000507470">
    <property type="component" value="Unassembled WGS sequence"/>
</dbReference>
<reference evidence="1 2" key="1">
    <citation type="submission" date="2020-06" db="EMBL/GenBank/DDBJ databases">
        <authorList>
            <person name="Li R."/>
            <person name="Bekaert M."/>
        </authorList>
    </citation>
    <scope>NUCLEOTIDE SEQUENCE [LARGE SCALE GENOMIC DNA]</scope>
    <source>
        <strain evidence="2">wild</strain>
    </source>
</reference>
<name>A0A6J8BQ67_MYTCO</name>
<dbReference type="InterPro" id="IPR011042">
    <property type="entry name" value="6-blade_b-propeller_TolB-like"/>
</dbReference>